<dbReference type="AlphaFoldDB" id="M1DFR5"/>
<reference evidence="1" key="2">
    <citation type="submission" date="2015-06" db="UniProtKB">
        <authorList>
            <consortium name="EnsemblPlants"/>
        </authorList>
    </citation>
    <scope>IDENTIFICATION</scope>
    <source>
        <strain evidence="1">DM1-3 516 R44</strain>
    </source>
</reference>
<proteinExistence type="predicted"/>
<evidence type="ECO:0000313" key="2">
    <source>
        <dbReference type="Proteomes" id="UP000011115"/>
    </source>
</evidence>
<name>M1DFR5_SOLTU</name>
<reference evidence="2" key="1">
    <citation type="journal article" date="2011" name="Nature">
        <title>Genome sequence and analysis of the tuber crop potato.</title>
        <authorList>
            <consortium name="The Potato Genome Sequencing Consortium"/>
        </authorList>
    </citation>
    <scope>NUCLEOTIDE SEQUENCE [LARGE SCALE GENOMIC DNA]</scope>
    <source>
        <strain evidence="2">cv. DM1-3 516 R44</strain>
    </source>
</reference>
<dbReference type="Proteomes" id="UP000011115">
    <property type="component" value="Unassembled WGS sequence"/>
</dbReference>
<dbReference type="PaxDb" id="4113-PGSC0003DMT400088337"/>
<keyword evidence="2" id="KW-1185">Reference proteome</keyword>
<accession>M1DFR5</accession>
<organism evidence="1 2">
    <name type="scientific">Solanum tuberosum</name>
    <name type="common">Potato</name>
    <dbReference type="NCBI Taxonomy" id="4113"/>
    <lineage>
        <taxon>Eukaryota</taxon>
        <taxon>Viridiplantae</taxon>
        <taxon>Streptophyta</taxon>
        <taxon>Embryophyta</taxon>
        <taxon>Tracheophyta</taxon>
        <taxon>Spermatophyta</taxon>
        <taxon>Magnoliopsida</taxon>
        <taxon>eudicotyledons</taxon>
        <taxon>Gunneridae</taxon>
        <taxon>Pentapetalae</taxon>
        <taxon>asterids</taxon>
        <taxon>lamiids</taxon>
        <taxon>Solanales</taxon>
        <taxon>Solanaceae</taxon>
        <taxon>Solanoideae</taxon>
        <taxon>Solaneae</taxon>
        <taxon>Solanum</taxon>
    </lineage>
</organism>
<dbReference type="HOGENOM" id="CLU_2780803_0_0_1"/>
<protein>
    <submittedName>
        <fullName evidence="1">Uncharacterized protein</fullName>
    </submittedName>
</protein>
<dbReference type="Gramene" id="PGSC0003DMT400088337">
    <property type="protein sequence ID" value="PGSC0003DMT400088337"/>
    <property type="gene ID" value="PGSC0003DMG400037908"/>
</dbReference>
<dbReference type="InParanoid" id="M1DFR5"/>
<dbReference type="EnsemblPlants" id="PGSC0003DMT400088337">
    <property type="protein sequence ID" value="PGSC0003DMT400088337"/>
    <property type="gene ID" value="PGSC0003DMG400037908"/>
</dbReference>
<evidence type="ECO:0000313" key="1">
    <source>
        <dbReference type="EnsemblPlants" id="PGSC0003DMT400088337"/>
    </source>
</evidence>
<sequence length="69" mass="7886">MVMEVRGRWSEITYGDIYNEPKTLGNNVITAEQAMKTNNSPEKRANLDKAKAKYVLNLMMIEEFGMSLT</sequence>